<reference evidence="3" key="2">
    <citation type="submission" date="2015-09" db="EMBL/GenBank/DDBJ databases">
        <title>Draft genome sequence of Mycobacterium neoaurum DSM 44074.</title>
        <authorList>
            <person name="Croce O."/>
            <person name="Robert C."/>
            <person name="Raoult D."/>
            <person name="Drancourt M."/>
        </authorList>
    </citation>
    <scope>NUCLEOTIDE SEQUENCE</scope>
    <source>
        <strain evidence="3">DSM 44074</strain>
    </source>
</reference>
<feature type="signal peptide" evidence="2">
    <location>
        <begin position="1"/>
        <end position="23"/>
    </location>
</feature>
<evidence type="ECO:0008006" key="5">
    <source>
        <dbReference type="Google" id="ProtNLM"/>
    </source>
</evidence>
<name>A0AAV2WRA4_MYCNE</name>
<sequence length="144" mass="14490">MGSAKTGKAAVAAWGLAGAVLIAGCGGSTTGVATAPDDLTLYTSSAPKRTTTKAPPTSQRPTSGVSQQALDELRAAGIDGPDDAIADQLSLACIMGESRFNDSIADVVDVLIQMGSRLPPDALTTIVTVAVKYECPELATKLGG</sequence>
<evidence type="ECO:0000313" key="4">
    <source>
        <dbReference type="Proteomes" id="UP000028864"/>
    </source>
</evidence>
<evidence type="ECO:0000313" key="3">
    <source>
        <dbReference type="EMBL" id="CDQ46717.1"/>
    </source>
</evidence>
<accession>A0AAV2WRA4</accession>
<keyword evidence="2" id="KW-0732">Signal</keyword>
<dbReference type="Proteomes" id="UP000028864">
    <property type="component" value="Unassembled WGS sequence"/>
</dbReference>
<organism evidence="3 4">
    <name type="scientific">Mycolicibacterium neoaurum</name>
    <name type="common">Mycobacterium neoaurum</name>
    <dbReference type="NCBI Taxonomy" id="1795"/>
    <lineage>
        <taxon>Bacteria</taxon>
        <taxon>Bacillati</taxon>
        <taxon>Actinomycetota</taxon>
        <taxon>Actinomycetes</taxon>
        <taxon>Mycobacteriales</taxon>
        <taxon>Mycobacteriaceae</taxon>
        <taxon>Mycolicibacterium</taxon>
    </lineage>
</organism>
<proteinExistence type="predicted"/>
<reference evidence="3" key="1">
    <citation type="submission" date="2014-05" db="EMBL/GenBank/DDBJ databases">
        <authorList>
            <person name="Urmite Genomes"/>
        </authorList>
    </citation>
    <scope>NUCLEOTIDE SEQUENCE</scope>
    <source>
        <strain evidence="3">DSM 44074</strain>
    </source>
</reference>
<dbReference type="AlphaFoldDB" id="A0AAV2WRA4"/>
<dbReference type="RefSeq" id="WP_234411687.1">
    <property type="nucleotide sequence ID" value="NZ_LK021341.1"/>
</dbReference>
<protein>
    <recommendedName>
        <fullName evidence="5">DUF732 domain-containing protein</fullName>
    </recommendedName>
</protein>
<feature type="chain" id="PRO_5043573342" description="DUF732 domain-containing protein" evidence="2">
    <location>
        <begin position="24"/>
        <end position="144"/>
    </location>
</feature>
<gene>
    <name evidence="3" type="ORF">BN1047_04629</name>
</gene>
<evidence type="ECO:0000256" key="1">
    <source>
        <dbReference type="SAM" id="MobiDB-lite"/>
    </source>
</evidence>
<dbReference type="EMBL" id="LK021341">
    <property type="protein sequence ID" value="CDQ46717.1"/>
    <property type="molecule type" value="Genomic_DNA"/>
</dbReference>
<feature type="compositionally biased region" description="Low complexity" evidence="1">
    <location>
        <begin position="46"/>
        <end position="57"/>
    </location>
</feature>
<dbReference type="PROSITE" id="PS51257">
    <property type="entry name" value="PROKAR_LIPOPROTEIN"/>
    <property type="match status" value="1"/>
</dbReference>
<feature type="region of interest" description="Disordered" evidence="1">
    <location>
        <begin position="43"/>
        <end position="66"/>
    </location>
</feature>
<evidence type="ECO:0000256" key="2">
    <source>
        <dbReference type="SAM" id="SignalP"/>
    </source>
</evidence>